<evidence type="ECO:0000256" key="4">
    <source>
        <dbReference type="ARBA" id="ARBA00005812"/>
    </source>
</evidence>
<proteinExistence type="inferred from homology"/>
<evidence type="ECO:0000256" key="9">
    <source>
        <dbReference type="PIRSR" id="PIRSR001359-1"/>
    </source>
</evidence>
<dbReference type="UniPathway" id="UPA00109">
    <property type="reaction ID" value="UER00183"/>
</dbReference>
<feature type="binding site" evidence="10">
    <location>
        <position position="199"/>
    </location>
    <ligand>
        <name>dihydroxyacetone phosphate</name>
        <dbReference type="ChEBI" id="CHEBI:57642"/>
    </ligand>
</feature>
<dbReference type="NCBIfam" id="TIGR00167">
    <property type="entry name" value="cbbA"/>
    <property type="match status" value="1"/>
</dbReference>
<evidence type="ECO:0000256" key="6">
    <source>
        <dbReference type="ARBA" id="ARBA00022833"/>
    </source>
</evidence>
<comment type="cofactor">
    <cofactor evidence="11">
        <name>Zn(2+)</name>
        <dbReference type="ChEBI" id="CHEBI:29105"/>
    </cofactor>
    <text evidence="11">Binds 2 Zn(2+) ions per subunit. One is catalytic and the other provides a structural contribution.</text>
</comment>
<dbReference type="SUPFAM" id="SSF51569">
    <property type="entry name" value="Aldolase"/>
    <property type="match status" value="1"/>
</dbReference>
<name>D2R6F4_PIRSD</name>
<gene>
    <name evidence="13" type="ordered locus">Psta_0847</name>
</gene>
<dbReference type="EC" id="4.1.2.13" evidence="12"/>
<reference evidence="13 14" key="1">
    <citation type="journal article" date="2009" name="Stand. Genomic Sci.">
        <title>Complete genome sequence of Pirellula staleyi type strain (ATCC 27377).</title>
        <authorList>
            <person name="Clum A."/>
            <person name="Tindall B.J."/>
            <person name="Sikorski J."/>
            <person name="Ivanova N."/>
            <person name="Mavrommatis K."/>
            <person name="Lucas S."/>
            <person name="Glavina del Rio T."/>
            <person name="Nolan M."/>
            <person name="Chen F."/>
            <person name="Tice H."/>
            <person name="Pitluck S."/>
            <person name="Cheng J.F."/>
            <person name="Chertkov O."/>
            <person name="Brettin T."/>
            <person name="Han C."/>
            <person name="Detter J.C."/>
            <person name="Kuske C."/>
            <person name="Bruce D."/>
            <person name="Goodwin L."/>
            <person name="Ovchinikova G."/>
            <person name="Pati A."/>
            <person name="Mikhailova N."/>
            <person name="Chen A."/>
            <person name="Palaniappan K."/>
            <person name="Land M."/>
            <person name="Hauser L."/>
            <person name="Chang Y.J."/>
            <person name="Jeffries C.D."/>
            <person name="Chain P."/>
            <person name="Rohde M."/>
            <person name="Goker M."/>
            <person name="Bristow J."/>
            <person name="Eisen J.A."/>
            <person name="Markowitz V."/>
            <person name="Hugenholtz P."/>
            <person name="Kyrpides N.C."/>
            <person name="Klenk H.P."/>
            <person name="Lapidus A."/>
        </authorList>
    </citation>
    <scope>NUCLEOTIDE SEQUENCE [LARGE SCALE GENOMIC DNA]</scope>
    <source>
        <strain evidence="14">ATCC 27377 / DSM 6068 / ICPB 4128</strain>
    </source>
</reference>
<dbReference type="Pfam" id="PF01116">
    <property type="entry name" value="F_bP_aldolase"/>
    <property type="match status" value="1"/>
</dbReference>
<evidence type="ECO:0000256" key="2">
    <source>
        <dbReference type="ARBA" id="ARBA00002181"/>
    </source>
</evidence>
<evidence type="ECO:0000313" key="13">
    <source>
        <dbReference type="EMBL" id="ADB15532.1"/>
    </source>
</evidence>
<dbReference type="GO" id="GO:0008270">
    <property type="term" value="F:zinc ion binding"/>
    <property type="evidence" value="ECO:0007669"/>
    <property type="project" value="InterPro"/>
</dbReference>
<dbReference type="CDD" id="cd00947">
    <property type="entry name" value="TBP_aldolase_IIB"/>
    <property type="match status" value="1"/>
</dbReference>
<feature type="binding site" evidence="10">
    <location>
        <begin position="275"/>
        <end position="278"/>
    </location>
    <ligand>
        <name>dihydroxyacetone phosphate</name>
        <dbReference type="ChEBI" id="CHEBI:57642"/>
    </ligand>
</feature>
<dbReference type="InterPro" id="IPR006412">
    <property type="entry name" value="Fruct_bisP_Calv"/>
</dbReference>
<feature type="binding site" evidence="11">
    <location>
        <position position="84"/>
    </location>
    <ligand>
        <name>Zn(2+)</name>
        <dbReference type="ChEBI" id="CHEBI:29105"/>
        <label>1</label>
        <note>catalytic</note>
    </ligand>
</feature>
<accession>D2R6F4</accession>
<dbReference type="AlphaFoldDB" id="D2R6F4"/>
<feature type="active site" description="Proton donor" evidence="9">
    <location>
        <position position="83"/>
    </location>
</feature>
<sequence>MPLVSLRVVLDHAAENNYGVAAFNVNNMEQIQSIMEAAAETDSPVIIQASRGARSYSQDAYLRHLMLAAAELYPNIPIVMHQDHGNSVATCLSAIDNGFTSVMMDGSLKEDGKTPADFDYNVQVTKDVVKLAHARNVGVEGELGCLGSLESGHGEAEDGHGAEGQLSHDQLLTDPDEAAQFVAATGVDALAVAIGTSHGAYKFTKKPDGSVLAMDRIEAIHKKLPNTHLVMHGSSSVPQELQDIINKYGGKMPQTWGVPVEEIQRGIKNGVRKINVDTDCRMAITGAIRKVLTESPDKFDPRDYLKPARTAMKEVCKARMVQFGQAGNASKLMAKIKA</sequence>
<evidence type="ECO:0000256" key="1">
    <source>
        <dbReference type="ARBA" id="ARBA00000441"/>
    </source>
</evidence>
<comment type="similarity">
    <text evidence="4 12">Belongs to the class II fructose-bisphosphate aldolase family.</text>
</comment>
<feature type="binding site" evidence="11">
    <location>
        <position position="198"/>
    </location>
    <ligand>
        <name>Zn(2+)</name>
        <dbReference type="ChEBI" id="CHEBI:29105"/>
        <label>1</label>
        <note>catalytic</note>
    </ligand>
</feature>
<dbReference type="KEGG" id="psl:Psta_0847"/>
<dbReference type="FunFam" id="3.20.20.70:FF:000111">
    <property type="entry name" value="Fructose-1,6-bisphosphate aldolase"/>
    <property type="match status" value="1"/>
</dbReference>
<dbReference type="eggNOG" id="COG0191">
    <property type="taxonomic scope" value="Bacteria"/>
</dbReference>
<dbReference type="NCBIfam" id="TIGR01521">
    <property type="entry name" value="FruBisAldo_II_B"/>
    <property type="match status" value="1"/>
</dbReference>
<dbReference type="PANTHER" id="PTHR30304:SF0">
    <property type="entry name" value="D-TAGATOSE-1,6-BISPHOSPHATE ALDOLASE SUBUNIT GATY-RELATED"/>
    <property type="match status" value="1"/>
</dbReference>
<dbReference type="InterPro" id="IPR013785">
    <property type="entry name" value="Aldolase_TIM"/>
</dbReference>
<evidence type="ECO:0000256" key="10">
    <source>
        <dbReference type="PIRSR" id="PIRSR001359-2"/>
    </source>
</evidence>
<evidence type="ECO:0000256" key="11">
    <source>
        <dbReference type="PIRSR" id="PIRSR001359-3"/>
    </source>
</evidence>
<keyword evidence="14" id="KW-1185">Reference proteome</keyword>
<feature type="binding site" evidence="11">
    <location>
        <position position="142"/>
    </location>
    <ligand>
        <name>Zn(2+)</name>
        <dbReference type="ChEBI" id="CHEBI:29105"/>
        <label>2</label>
    </ligand>
</feature>
<dbReference type="PANTHER" id="PTHR30304">
    <property type="entry name" value="D-TAGATOSE-1,6-BISPHOSPHATE ALDOLASE"/>
    <property type="match status" value="1"/>
</dbReference>
<dbReference type="PIRSF" id="PIRSF001359">
    <property type="entry name" value="F_bP_aldolase_II"/>
    <property type="match status" value="1"/>
</dbReference>
<keyword evidence="8 12" id="KW-0456">Lyase</keyword>
<comment type="catalytic activity">
    <reaction evidence="1 12">
        <text>beta-D-fructose 1,6-bisphosphate = D-glyceraldehyde 3-phosphate + dihydroxyacetone phosphate</text>
        <dbReference type="Rhea" id="RHEA:14729"/>
        <dbReference type="ChEBI" id="CHEBI:32966"/>
        <dbReference type="ChEBI" id="CHEBI:57642"/>
        <dbReference type="ChEBI" id="CHEBI:59776"/>
        <dbReference type="EC" id="4.1.2.13"/>
    </reaction>
</comment>
<comment type="function">
    <text evidence="2 12">Catalyzes the aldol condensation of dihydroxyacetone phosphate (DHAP or glycerone-phosphate) with glyceraldehyde 3-phosphate (G3P) to form fructose 1,6-bisphosphate (FBP) in gluconeogenesis and the reverse reaction in glycolysis.</text>
</comment>
<feature type="binding site" evidence="11">
    <location>
        <position position="105"/>
    </location>
    <ligand>
        <name>Zn(2+)</name>
        <dbReference type="ChEBI" id="CHEBI:29105"/>
        <label>2</label>
    </ligand>
</feature>
<organism evidence="13 14">
    <name type="scientific">Pirellula staleyi (strain ATCC 27377 / DSM 6068 / ICPB 4128)</name>
    <name type="common">Pirella staleyi</name>
    <dbReference type="NCBI Taxonomy" id="530564"/>
    <lineage>
        <taxon>Bacteria</taxon>
        <taxon>Pseudomonadati</taxon>
        <taxon>Planctomycetota</taxon>
        <taxon>Planctomycetia</taxon>
        <taxon>Pirellulales</taxon>
        <taxon>Pirellulaceae</taxon>
        <taxon>Pirellula</taxon>
    </lineage>
</organism>
<feature type="binding site" evidence="10">
    <location>
        <begin position="233"/>
        <end position="235"/>
    </location>
    <ligand>
        <name>dihydroxyacetone phosphate</name>
        <dbReference type="ChEBI" id="CHEBI:57642"/>
    </ligand>
</feature>
<dbReference type="STRING" id="530564.Psta_0847"/>
<comment type="pathway">
    <text evidence="3 12">Carbohydrate degradation; glycolysis; D-glyceraldehyde 3-phosphate and glycerone phosphate from D-glucose: step 4/4.</text>
</comment>
<dbReference type="InterPro" id="IPR000771">
    <property type="entry name" value="FBA_II"/>
</dbReference>
<comment type="cofactor">
    <cofactor evidence="12">
        <name>Zn(2+)</name>
        <dbReference type="ChEBI" id="CHEBI:29105"/>
    </cofactor>
    <text evidence="12">One is catalytic and the other provides a structural contribution.</text>
</comment>
<dbReference type="OrthoDB" id="9803995at2"/>
<feature type="binding site" evidence="11">
    <location>
        <position position="232"/>
    </location>
    <ligand>
        <name>Zn(2+)</name>
        <dbReference type="ChEBI" id="CHEBI:29105"/>
        <label>1</label>
        <note>catalytic</note>
    </ligand>
</feature>
<dbReference type="EMBL" id="CP001848">
    <property type="protein sequence ID" value="ADB15532.1"/>
    <property type="molecule type" value="Genomic_DNA"/>
</dbReference>
<evidence type="ECO:0000256" key="12">
    <source>
        <dbReference type="RuleBase" id="RU365019"/>
    </source>
</evidence>
<evidence type="ECO:0000313" key="14">
    <source>
        <dbReference type="Proteomes" id="UP000001887"/>
    </source>
</evidence>
<keyword evidence="5 11" id="KW-0479">Metal-binding</keyword>
<keyword evidence="7 12" id="KW-0324">Glycolysis</keyword>
<keyword evidence="6 11" id="KW-0862">Zinc</keyword>
<evidence type="ECO:0000256" key="7">
    <source>
        <dbReference type="ARBA" id="ARBA00023152"/>
    </source>
</evidence>
<evidence type="ECO:0000256" key="3">
    <source>
        <dbReference type="ARBA" id="ARBA00004714"/>
    </source>
</evidence>
<evidence type="ECO:0000256" key="8">
    <source>
        <dbReference type="ARBA" id="ARBA00023239"/>
    </source>
</evidence>
<protein>
    <recommendedName>
        <fullName evidence="12">Fructose-1,6-bisphosphate aldolase</fullName>
        <shortName evidence="12">FBP aldolase</shortName>
        <ecNumber evidence="12">4.1.2.13</ecNumber>
    </recommendedName>
</protein>
<dbReference type="Proteomes" id="UP000001887">
    <property type="component" value="Chromosome"/>
</dbReference>
<dbReference type="HOGENOM" id="CLU_040088_0_0_0"/>
<dbReference type="PROSITE" id="PS00806">
    <property type="entry name" value="ALDOLASE_CLASS_II_2"/>
    <property type="match status" value="1"/>
</dbReference>
<dbReference type="PROSITE" id="PS00602">
    <property type="entry name" value="ALDOLASE_CLASS_II_1"/>
    <property type="match status" value="1"/>
</dbReference>
<dbReference type="GO" id="GO:0006096">
    <property type="term" value="P:glycolytic process"/>
    <property type="evidence" value="ECO:0007669"/>
    <property type="project" value="UniProtKB-UniPathway"/>
</dbReference>
<evidence type="ECO:0000256" key="5">
    <source>
        <dbReference type="ARBA" id="ARBA00022723"/>
    </source>
</evidence>
<dbReference type="InterPro" id="IPR050246">
    <property type="entry name" value="Class_II_FBP_aldolase"/>
</dbReference>
<dbReference type="GO" id="GO:0004332">
    <property type="term" value="F:fructose-bisphosphate aldolase activity"/>
    <property type="evidence" value="ECO:0007669"/>
    <property type="project" value="UniProtKB-EC"/>
</dbReference>
<dbReference type="Gene3D" id="3.20.20.70">
    <property type="entry name" value="Aldolase class I"/>
    <property type="match status" value="1"/>
</dbReference>